<dbReference type="SUPFAM" id="SSF52047">
    <property type="entry name" value="RNI-like"/>
    <property type="match status" value="1"/>
</dbReference>
<feature type="domain" description="F-box/LRR-repeat protein 15/At3g58940/PEG3-like LRR" evidence="1">
    <location>
        <begin position="87"/>
        <end position="143"/>
    </location>
</feature>
<dbReference type="InterPro" id="IPR006553">
    <property type="entry name" value="Leu-rich_rpt_Cys-con_subtyp"/>
</dbReference>
<reference evidence="2" key="1">
    <citation type="journal article" date="2017" name="Nature">
        <title>The genome of Chenopodium quinoa.</title>
        <authorList>
            <person name="Jarvis D.E."/>
            <person name="Ho Y.S."/>
            <person name="Lightfoot D.J."/>
            <person name="Schmoeckel S.M."/>
            <person name="Li B."/>
            <person name="Borm T.J.A."/>
            <person name="Ohyanagi H."/>
            <person name="Mineta K."/>
            <person name="Michell C.T."/>
            <person name="Saber N."/>
            <person name="Kharbatia N.M."/>
            <person name="Rupper R.R."/>
            <person name="Sharp A.R."/>
            <person name="Dally N."/>
            <person name="Boughton B.A."/>
            <person name="Woo Y.H."/>
            <person name="Gao G."/>
            <person name="Schijlen E.G.W.M."/>
            <person name="Guo X."/>
            <person name="Momin A.A."/>
            <person name="Negrao S."/>
            <person name="Al-Babili S."/>
            <person name="Gehring C."/>
            <person name="Roessner U."/>
            <person name="Jung C."/>
            <person name="Murphy K."/>
            <person name="Arold S.T."/>
            <person name="Gojobori T."/>
            <person name="van der Linden C.G."/>
            <person name="van Loo E.N."/>
            <person name="Jellen E.N."/>
            <person name="Maughan P.J."/>
            <person name="Tester M."/>
        </authorList>
    </citation>
    <scope>NUCLEOTIDE SEQUENCE [LARGE SCALE GENOMIC DNA]</scope>
    <source>
        <strain evidence="2">cv. PI 614886</strain>
    </source>
</reference>
<dbReference type="EnsemblPlants" id="AUR62023276-RA">
    <property type="protein sequence ID" value="AUR62023276-RA:cds"/>
    <property type="gene ID" value="AUR62023276"/>
</dbReference>
<sequence length="189" mass="21763">MFHVVAIRCTSGNDSRLELWSKNLKHLRLWHYIRISDEALVEAVKKLPALEEVEIIMCKFREDTTEAIGHACPSLKAFSLNSVGSKTFNYTCNEEALAIAKTMHNLRNLQLIGNRMTNEGLKAILDGCPLLESLDIHYSYQACTDSEKYSGYKLRRPYNEYDYDDSGLFGFDAEYLSFQNNYPFCIDYD</sequence>
<name>A0A803M4A3_CHEQI</name>
<evidence type="ECO:0000313" key="2">
    <source>
        <dbReference type="EnsemblPlants" id="AUR62023276-RA:cds"/>
    </source>
</evidence>
<dbReference type="Pfam" id="PF24758">
    <property type="entry name" value="LRR_At5g56370"/>
    <property type="match status" value="1"/>
</dbReference>
<dbReference type="PANTHER" id="PTHR38926:SF2">
    <property type="entry name" value="F-BOX_LRR-REPEAT PROTEIN 21-RELATED"/>
    <property type="match status" value="1"/>
</dbReference>
<evidence type="ECO:0000313" key="3">
    <source>
        <dbReference type="Proteomes" id="UP000596660"/>
    </source>
</evidence>
<evidence type="ECO:0000259" key="1">
    <source>
        <dbReference type="Pfam" id="PF24758"/>
    </source>
</evidence>
<dbReference type="AlphaFoldDB" id="A0A803M4A3"/>
<protein>
    <recommendedName>
        <fullName evidence="1">F-box/LRR-repeat protein 15/At3g58940/PEG3-like LRR domain-containing protein</fullName>
    </recommendedName>
</protein>
<dbReference type="OMA" id="WHYIRIS"/>
<dbReference type="InterPro" id="IPR055411">
    <property type="entry name" value="LRR_FXL15/At3g58940/PEG3-like"/>
</dbReference>
<dbReference type="SMART" id="SM00367">
    <property type="entry name" value="LRR_CC"/>
    <property type="match status" value="2"/>
</dbReference>
<proteinExistence type="predicted"/>
<dbReference type="InterPro" id="IPR032675">
    <property type="entry name" value="LRR_dom_sf"/>
</dbReference>
<organism evidence="2 3">
    <name type="scientific">Chenopodium quinoa</name>
    <name type="common">Quinoa</name>
    <dbReference type="NCBI Taxonomy" id="63459"/>
    <lineage>
        <taxon>Eukaryota</taxon>
        <taxon>Viridiplantae</taxon>
        <taxon>Streptophyta</taxon>
        <taxon>Embryophyta</taxon>
        <taxon>Tracheophyta</taxon>
        <taxon>Spermatophyta</taxon>
        <taxon>Magnoliopsida</taxon>
        <taxon>eudicotyledons</taxon>
        <taxon>Gunneridae</taxon>
        <taxon>Pentapetalae</taxon>
        <taxon>Caryophyllales</taxon>
        <taxon>Chenopodiaceae</taxon>
        <taxon>Chenopodioideae</taxon>
        <taxon>Atripliceae</taxon>
        <taxon>Chenopodium</taxon>
    </lineage>
</organism>
<dbReference type="PANTHER" id="PTHR38926">
    <property type="entry name" value="F-BOX DOMAIN CONTAINING PROTEIN, EXPRESSED"/>
    <property type="match status" value="1"/>
</dbReference>
<dbReference type="Gene3D" id="3.80.10.10">
    <property type="entry name" value="Ribonuclease Inhibitor"/>
    <property type="match status" value="1"/>
</dbReference>
<dbReference type="Gramene" id="AUR62023276-RA">
    <property type="protein sequence ID" value="AUR62023276-RA:cds"/>
    <property type="gene ID" value="AUR62023276"/>
</dbReference>
<accession>A0A803M4A3</accession>
<keyword evidence="3" id="KW-1185">Reference proteome</keyword>
<dbReference type="Proteomes" id="UP000596660">
    <property type="component" value="Unplaced"/>
</dbReference>
<reference evidence="2" key="2">
    <citation type="submission" date="2021-03" db="UniProtKB">
        <authorList>
            <consortium name="EnsemblPlants"/>
        </authorList>
    </citation>
    <scope>IDENTIFICATION</scope>
</reference>